<evidence type="ECO:0000313" key="6">
    <source>
        <dbReference type="EMBL" id="AWO82574.1"/>
    </source>
</evidence>
<feature type="domain" description="SsuA/THI5-like" evidence="5">
    <location>
        <begin position="46"/>
        <end position="264"/>
    </location>
</feature>
<sequence length="337" mass="34919">MSWKKLTALVGTAAVAVGIAACGSGGSSGDAGAMQVMMFPSVAYRLPVIVAQEKGFFADEGVSINVIAQPNNLQGIQALEATKSQAGMMGTSTFAQGIQAGSQVQAFCGGIDVTQSSIVASADSPLPSVSEGASPDQVFDAIKGRKVGAQTPVGSGFQVMLEDALTEGGATDLTWVNVGGSNSVTQASLQNGSVDVAQSSPSGTQQLVGTGVAKELIYLPDHSELYGQMYGSPWVGPTAWLQDNAETAKGFCDATATALDYIKDPANRDEVRQISMKDSGITDEKVADAVLATYDRGYSADLSTDVIQRTFDKYVELGIVKPEPRLDASTLVNTVGR</sequence>
<organism evidence="6 7">
    <name type="scientific">Gordonia terrae</name>
    <dbReference type="NCBI Taxonomy" id="2055"/>
    <lineage>
        <taxon>Bacteria</taxon>
        <taxon>Bacillati</taxon>
        <taxon>Actinomycetota</taxon>
        <taxon>Actinomycetes</taxon>
        <taxon>Mycobacteriales</taxon>
        <taxon>Gordoniaceae</taxon>
        <taxon>Gordonia</taxon>
    </lineage>
</organism>
<evidence type="ECO:0000256" key="4">
    <source>
        <dbReference type="SAM" id="SignalP"/>
    </source>
</evidence>
<dbReference type="PANTHER" id="PTHR30024">
    <property type="entry name" value="ALIPHATIC SULFONATES-BINDING PROTEIN-RELATED"/>
    <property type="match status" value="1"/>
</dbReference>
<evidence type="ECO:0000256" key="1">
    <source>
        <dbReference type="ARBA" id="ARBA00004418"/>
    </source>
</evidence>
<accession>A0AAD0K3W6</accession>
<dbReference type="Proteomes" id="UP000247118">
    <property type="component" value="Chromosome"/>
</dbReference>
<name>A0AAD0K3W6_9ACTN</name>
<dbReference type="Gene3D" id="3.40.190.10">
    <property type="entry name" value="Periplasmic binding protein-like II"/>
    <property type="match status" value="2"/>
</dbReference>
<dbReference type="Pfam" id="PF09084">
    <property type="entry name" value="NMT1"/>
    <property type="match status" value="1"/>
</dbReference>
<evidence type="ECO:0000256" key="3">
    <source>
        <dbReference type="ARBA" id="ARBA00022729"/>
    </source>
</evidence>
<comment type="subcellular location">
    <subcellularLocation>
        <location evidence="1">Periplasm</location>
    </subcellularLocation>
</comment>
<feature type="chain" id="PRO_5042000346" evidence="4">
    <location>
        <begin position="21"/>
        <end position="337"/>
    </location>
</feature>
<dbReference type="SUPFAM" id="SSF53850">
    <property type="entry name" value="Periplasmic binding protein-like II"/>
    <property type="match status" value="1"/>
</dbReference>
<dbReference type="InterPro" id="IPR015168">
    <property type="entry name" value="SsuA/THI5"/>
</dbReference>
<feature type="signal peptide" evidence="4">
    <location>
        <begin position="1"/>
        <end position="20"/>
    </location>
</feature>
<dbReference type="GO" id="GO:0042597">
    <property type="term" value="C:periplasmic space"/>
    <property type="evidence" value="ECO:0007669"/>
    <property type="project" value="UniProtKB-SubCell"/>
</dbReference>
<protein>
    <submittedName>
        <fullName evidence="6">ABC transporter substrate-binding protein</fullName>
    </submittedName>
</protein>
<dbReference type="RefSeq" id="WP_004021505.1">
    <property type="nucleotide sequence ID" value="NZ_CABEIC010000002.1"/>
</dbReference>
<dbReference type="PANTHER" id="PTHR30024:SF47">
    <property type="entry name" value="TAURINE-BINDING PERIPLASMIC PROTEIN"/>
    <property type="match status" value="1"/>
</dbReference>
<gene>
    <name evidence="6" type="ORF">DLJ61_02590</name>
</gene>
<dbReference type="GeneID" id="32686615"/>
<evidence type="ECO:0000313" key="7">
    <source>
        <dbReference type="Proteomes" id="UP000247118"/>
    </source>
</evidence>
<comment type="similarity">
    <text evidence="2">Belongs to the bacterial solute-binding protein SsuA/TauA family.</text>
</comment>
<dbReference type="EMBL" id="CP029604">
    <property type="protein sequence ID" value="AWO82574.1"/>
    <property type="molecule type" value="Genomic_DNA"/>
</dbReference>
<dbReference type="PROSITE" id="PS51257">
    <property type="entry name" value="PROKAR_LIPOPROTEIN"/>
    <property type="match status" value="1"/>
</dbReference>
<evidence type="ECO:0000259" key="5">
    <source>
        <dbReference type="Pfam" id="PF09084"/>
    </source>
</evidence>
<proteinExistence type="inferred from homology"/>
<dbReference type="AlphaFoldDB" id="A0AAD0K3W6"/>
<evidence type="ECO:0000256" key="2">
    <source>
        <dbReference type="ARBA" id="ARBA00010742"/>
    </source>
</evidence>
<keyword evidence="3 4" id="KW-0732">Signal</keyword>
<reference evidence="6 7" key="1">
    <citation type="submission" date="2018-05" db="EMBL/GenBank/DDBJ databases">
        <title>Complete genome sequence of Gordonia terrae NRRL B-16283.</title>
        <authorList>
            <person name="Garlena R.A."/>
            <person name="Russell D.A."/>
            <person name="Hatfull G.F."/>
        </authorList>
    </citation>
    <scope>NUCLEOTIDE SEQUENCE [LARGE SCALE GENOMIC DNA]</scope>
    <source>
        <strain evidence="6 7">NRRL B-16283</strain>
    </source>
</reference>